<keyword evidence="1" id="KW-0812">Transmembrane</keyword>
<feature type="transmembrane region" description="Helical" evidence="1">
    <location>
        <begin position="62"/>
        <end position="86"/>
    </location>
</feature>
<reference evidence="2" key="1">
    <citation type="journal article" date="2014" name="Front. Microbiol.">
        <title>High frequency of phylogenetically diverse reductive dehalogenase-homologous genes in deep subseafloor sedimentary metagenomes.</title>
        <authorList>
            <person name="Kawai M."/>
            <person name="Futagami T."/>
            <person name="Toyoda A."/>
            <person name="Takaki Y."/>
            <person name="Nishi S."/>
            <person name="Hori S."/>
            <person name="Arai W."/>
            <person name="Tsubouchi T."/>
            <person name="Morono Y."/>
            <person name="Uchiyama I."/>
            <person name="Ito T."/>
            <person name="Fujiyama A."/>
            <person name="Inagaki F."/>
            <person name="Takami H."/>
        </authorList>
    </citation>
    <scope>NUCLEOTIDE SEQUENCE</scope>
    <source>
        <strain evidence="2">Expedition CK06-06</strain>
    </source>
</reference>
<feature type="transmembrane region" description="Helical" evidence="1">
    <location>
        <begin position="33"/>
        <end position="50"/>
    </location>
</feature>
<evidence type="ECO:0000313" key="2">
    <source>
        <dbReference type="EMBL" id="GAI02578.1"/>
    </source>
</evidence>
<comment type="caution">
    <text evidence="2">The sequence shown here is derived from an EMBL/GenBank/DDBJ whole genome shotgun (WGS) entry which is preliminary data.</text>
</comment>
<dbReference type="EMBL" id="BARV01012218">
    <property type="protein sequence ID" value="GAI02578.1"/>
    <property type="molecule type" value="Genomic_DNA"/>
</dbReference>
<organism evidence="2">
    <name type="scientific">marine sediment metagenome</name>
    <dbReference type="NCBI Taxonomy" id="412755"/>
    <lineage>
        <taxon>unclassified sequences</taxon>
        <taxon>metagenomes</taxon>
        <taxon>ecological metagenomes</taxon>
    </lineage>
</organism>
<gene>
    <name evidence="2" type="ORF">S06H3_22742</name>
</gene>
<protein>
    <submittedName>
        <fullName evidence="2">Uncharacterized protein</fullName>
    </submittedName>
</protein>
<keyword evidence="1" id="KW-1133">Transmembrane helix</keyword>
<proteinExistence type="predicted"/>
<evidence type="ECO:0000256" key="1">
    <source>
        <dbReference type="SAM" id="Phobius"/>
    </source>
</evidence>
<keyword evidence="1" id="KW-0472">Membrane</keyword>
<dbReference type="AlphaFoldDB" id="X1K7N3"/>
<sequence>MPGLLITSLLWGVLLAFGYRVFGDVLKINNPAYKGITYGACVFLFFFMIHEFFHYQFIEFDTIIMIGGEIHYFLSLVIGGMIIGLLNNK</sequence>
<accession>X1K7N3</accession>
<name>X1K7N3_9ZZZZ</name>